<evidence type="ECO:0000313" key="4">
    <source>
        <dbReference type="EMBL" id="GGB94592.1"/>
    </source>
</evidence>
<dbReference type="Pfam" id="PF12706">
    <property type="entry name" value="Lactamase_B_2"/>
    <property type="match status" value="1"/>
</dbReference>
<evidence type="ECO:0000259" key="3">
    <source>
        <dbReference type="SMART" id="SM00849"/>
    </source>
</evidence>
<dbReference type="InterPro" id="IPR036866">
    <property type="entry name" value="RibonucZ/Hydroxyglut_hydro"/>
</dbReference>
<dbReference type="AlphaFoldDB" id="A0A916TTB6"/>
<feature type="domain" description="Metallo-beta-lactamase" evidence="3">
    <location>
        <begin position="54"/>
        <end position="271"/>
    </location>
</feature>
<evidence type="ECO:0000313" key="5">
    <source>
        <dbReference type="Proteomes" id="UP000608154"/>
    </source>
</evidence>
<dbReference type="PANTHER" id="PTHR46018">
    <property type="entry name" value="ZINC PHOSPHODIESTERASE ELAC PROTEIN 1"/>
    <property type="match status" value="1"/>
</dbReference>
<dbReference type="SMART" id="SM00849">
    <property type="entry name" value="Lactamase_B"/>
    <property type="match status" value="1"/>
</dbReference>
<reference evidence="4" key="1">
    <citation type="journal article" date="2014" name="Int. J. Syst. Evol. Microbiol.">
        <title>Complete genome sequence of Corynebacterium casei LMG S-19264T (=DSM 44701T), isolated from a smear-ripened cheese.</title>
        <authorList>
            <consortium name="US DOE Joint Genome Institute (JGI-PGF)"/>
            <person name="Walter F."/>
            <person name="Albersmeier A."/>
            <person name="Kalinowski J."/>
            <person name="Ruckert C."/>
        </authorList>
    </citation>
    <scope>NUCLEOTIDE SEQUENCE</scope>
    <source>
        <strain evidence="4">CGMCC 1.15095</strain>
    </source>
</reference>
<comment type="caution">
    <text evidence="4">The sequence shown here is derived from an EMBL/GenBank/DDBJ whole genome shotgun (WGS) entry which is preliminary data.</text>
</comment>
<dbReference type="GO" id="GO:0042781">
    <property type="term" value="F:3'-tRNA processing endoribonuclease activity"/>
    <property type="evidence" value="ECO:0007669"/>
    <property type="project" value="TreeGrafter"/>
</dbReference>
<keyword evidence="2" id="KW-0732">Signal</keyword>
<feature type="signal peptide" evidence="2">
    <location>
        <begin position="1"/>
        <end position="26"/>
    </location>
</feature>
<keyword evidence="5" id="KW-1185">Reference proteome</keyword>
<dbReference type="EMBL" id="BMHK01000005">
    <property type="protein sequence ID" value="GGB94592.1"/>
    <property type="molecule type" value="Genomic_DNA"/>
</dbReference>
<organism evidence="4 5">
    <name type="scientific">Novosphingobium endophyticum</name>
    <dbReference type="NCBI Taxonomy" id="1955250"/>
    <lineage>
        <taxon>Bacteria</taxon>
        <taxon>Pseudomonadati</taxon>
        <taxon>Pseudomonadota</taxon>
        <taxon>Alphaproteobacteria</taxon>
        <taxon>Sphingomonadales</taxon>
        <taxon>Sphingomonadaceae</taxon>
        <taxon>Novosphingobium</taxon>
    </lineage>
</organism>
<proteinExistence type="predicted"/>
<name>A0A916TTB6_9SPHN</name>
<accession>A0A916TTB6</accession>
<dbReference type="Proteomes" id="UP000608154">
    <property type="component" value="Unassembled WGS sequence"/>
</dbReference>
<gene>
    <name evidence="4" type="primary">rnz</name>
    <name evidence="4" type="ORF">GCM10011494_11330</name>
</gene>
<dbReference type="PANTHER" id="PTHR46018:SF2">
    <property type="entry name" value="ZINC PHOSPHODIESTERASE ELAC PROTEIN 1"/>
    <property type="match status" value="1"/>
</dbReference>
<reference evidence="4" key="2">
    <citation type="submission" date="2020-09" db="EMBL/GenBank/DDBJ databases">
        <authorList>
            <person name="Sun Q."/>
            <person name="Zhou Y."/>
        </authorList>
    </citation>
    <scope>NUCLEOTIDE SEQUENCE</scope>
    <source>
        <strain evidence="4">CGMCC 1.15095</strain>
    </source>
</reference>
<evidence type="ECO:0000256" key="2">
    <source>
        <dbReference type="SAM" id="SignalP"/>
    </source>
</evidence>
<feature type="chain" id="PRO_5036880755" evidence="2">
    <location>
        <begin position="27"/>
        <end position="334"/>
    </location>
</feature>
<dbReference type="InterPro" id="IPR001279">
    <property type="entry name" value="Metallo-B-lactamas"/>
</dbReference>
<dbReference type="SUPFAM" id="SSF56281">
    <property type="entry name" value="Metallo-hydrolase/oxidoreductase"/>
    <property type="match status" value="1"/>
</dbReference>
<sequence>MLNIAKSVLLAGMVATGLSVVAPAGAQQADGACIPFTWTTLGTAGGPMPTPDRGEPSNLLRVGDRHILVDTGDGTVNQLGRLGMNLGAVDTVFISHHHLDHTGGLAAVVGLRWMNSFPGPLTVYGPPGTRELVDGLITSMQPQARIGFGVGAAGSPPADAVRVIELMNGQRVEQVPLTVTAAANTHFDHDGERGAPGAQSLSYRFDLADRSITYSGDTGPSPALTRLAAGTDLLVTEIMDFEALIEEISRQRPDMPPTIREQVERHLFTHHLTAEQVGQMAQSADAKQVLLTHYAIPPTPLAASAGRLLDGIRANYAGAVHFGRDLGSLDVGCR</sequence>
<dbReference type="Gene3D" id="3.60.15.10">
    <property type="entry name" value="Ribonuclease Z/Hydroxyacylglutathione hydrolase-like"/>
    <property type="match status" value="1"/>
</dbReference>
<protein>
    <submittedName>
        <fullName evidence="4">Ribonuclease Z</fullName>
    </submittedName>
</protein>
<dbReference type="RefSeq" id="WP_188769363.1">
    <property type="nucleotide sequence ID" value="NZ_BMHK01000005.1"/>
</dbReference>
<dbReference type="CDD" id="cd07719">
    <property type="entry name" value="arylsulfatase_AtsA-like_MBL-fold"/>
    <property type="match status" value="1"/>
</dbReference>
<keyword evidence="1" id="KW-0378">Hydrolase</keyword>
<evidence type="ECO:0000256" key="1">
    <source>
        <dbReference type="ARBA" id="ARBA00022801"/>
    </source>
</evidence>
<dbReference type="InterPro" id="IPR044094">
    <property type="entry name" value="AtsA-like_MBL-fold"/>
</dbReference>